<gene>
    <name evidence="1" type="ORF">O181_008916</name>
</gene>
<organism evidence="1 2">
    <name type="scientific">Austropuccinia psidii MF-1</name>
    <dbReference type="NCBI Taxonomy" id="1389203"/>
    <lineage>
        <taxon>Eukaryota</taxon>
        <taxon>Fungi</taxon>
        <taxon>Dikarya</taxon>
        <taxon>Basidiomycota</taxon>
        <taxon>Pucciniomycotina</taxon>
        <taxon>Pucciniomycetes</taxon>
        <taxon>Pucciniales</taxon>
        <taxon>Sphaerophragmiaceae</taxon>
        <taxon>Austropuccinia</taxon>
    </lineage>
</organism>
<sequence>MNKKSYRLSRWKVANTPNNTAYLLPEEETKIPIEAINITEIGTELFEEVIELYNEDKNFHSQISLLDKDCEDTALVNSLDGIWKASYYEGIFHLFDCIIQHRTKNTCVMKI</sequence>
<dbReference type="EMBL" id="AVOT02002114">
    <property type="protein sequence ID" value="MBW0469201.1"/>
    <property type="molecule type" value="Genomic_DNA"/>
</dbReference>
<evidence type="ECO:0000313" key="1">
    <source>
        <dbReference type="EMBL" id="MBW0469201.1"/>
    </source>
</evidence>
<protein>
    <submittedName>
        <fullName evidence="1">Uncharacterized protein</fullName>
    </submittedName>
</protein>
<keyword evidence="2" id="KW-1185">Reference proteome</keyword>
<name>A0A9Q3BNC6_9BASI</name>
<reference evidence="1" key="1">
    <citation type="submission" date="2021-03" db="EMBL/GenBank/DDBJ databases">
        <title>Draft genome sequence of rust myrtle Austropuccinia psidii MF-1, a brazilian biotype.</title>
        <authorList>
            <person name="Quecine M.C."/>
            <person name="Pachon D.M.R."/>
            <person name="Bonatelli M.L."/>
            <person name="Correr F.H."/>
            <person name="Franceschini L.M."/>
            <person name="Leite T.F."/>
            <person name="Margarido G.R.A."/>
            <person name="Almeida C.A."/>
            <person name="Ferrarezi J.A."/>
            <person name="Labate C.A."/>
        </authorList>
    </citation>
    <scope>NUCLEOTIDE SEQUENCE</scope>
    <source>
        <strain evidence="1">MF-1</strain>
    </source>
</reference>
<dbReference type="OrthoDB" id="10030726at2759"/>
<dbReference type="Proteomes" id="UP000765509">
    <property type="component" value="Unassembled WGS sequence"/>
</dbReference>
<evidence type="ECO:0000313" key="2">
    <source>
        <dbReference type="Proteomes" id="UP000765509"/>
    </source>
</evidence>
<dbReference type="AlphaFoldDB" id="A0A9Q3BNC6"/>
<proteinExistence type="predicted"/>
<accession>A0A9Q3BNC6</accession>
<comment type="caution">
    <text evidence="1">The sequence shown here is derived from an EMBL/GenBank/DDBJ whole genome shotgun (WGS) entry which is preliminary data.</text>
</comment>